<dbReference type="AlphaFoldDB" id="A0AAP2GL55"/>
<reference evidence="1 2" key="1">
    <citation type="submission" date="2021-05" db="EMBL/GenBank/DDBJ databases">
        <title>A Polyphasic approach of four new species of the genus Ohtaekwangia: Ohtaekwangia histidinii sp. nov., Ohtaekwangia cretensis sp. nov., Ohtaekwangia indiensis sp. nov., Ohtaekwangia reichenbachii sp. nov. from diverse environment.</title>
        <authorList>
            <person name="Octaviana S."/>
        </authorList>
    </citation>
    <scope>NUCLEOTIDE SEQUENCE [LARGE SCALE GENOMIC DNA]</scope>
    <source>
        <strain evidence="1 2">PWU4</strain>
    </source>
</reference>
<comment type="caution">
    <text evidence="1">The sequence shown here is derived from an EMBL/GenBank/DDBJ whole genome shotgun (WGS) entry which is preliminary data.</text>
</comment>
<accession>A0AAP2GL55</accession>
<organism evidence="1 2">
    <name type="scientific">Chryseosolibacter histidini</name>
    <dbReference type="NCBI Taxonomy" id="2782349"/>
    <lineage>
        <taxon>Bacteria</taxon>
        <taxon>Pseudomonadati</taxon>
        <taxon>Bacteroidota</taxon>
        <taxon>Cytophagia</taxon>
        <taxon>Cytophagales</taxon>
        <taxon>Chryseotaleaceae</taxon>
        <taxon>Chryseosolibacter</taxon>
    </lineage>
</organism>
<dbReference type="EMBL" id="JAHESF010000001">
    <property type="protein sequence ID" value="MBT1695483.1"/>
    <property type="molecule type" value="Genomic_DNA"/>
</dbReference>
<protein>
    <submittedName>
        <fullName evidence="1">Uncharacterized protein</fullName>
    </submittedName>
</protein>
<evidence type="ECO:0000313" key="1">
    <source>
        <dbReference type="EMBL" id="MBT1695483.1"/>
    </source>
</evidence>
<dbReference type="Proteomes" id="UP001319200">
    <property type="component" value="Unassembled WGS sequence"/>
</dbReference>
<name>A0AAP2GL55_9BACT</name>
<proteinExistence type="predicted"/>
<evidence type="ECO:0000313" key="2">
    <source>
        <dbReference type="Proteomes" id="UP001319200"/>
    </source>
</evidence>
<gene>
    <name evidence="1" type="ORF">KK083_01255</name>
</gene>
<dbReference type="RefSeq" id="WP_254159703.1">
    <property type="nucleotide sequence ID" value="NZ_JAHESF010000001.1"/>
</dbReference>
<sequence>MEKTFYSSDHVLFLHFEISGVLNGYMQRNNSPIRQALKGVYIEQESGFRLSFFIEKNFGERLNILMAFCGEIASSNNKETMRVSFLTLNENFSQIEDPVQGEMAFTTEKQETWTRAYQKRIVLPDIKLSFNLKDA</sequence>
<keyword evidence="2" id="KW-1185">Reference proteome</keyword>